<accession>A0A6A6QSS8</accession>
<reference evidence="1" key="1">
    <citation type="journal article" date="2020" name="Stud. Mycol.">
        <title>101 Dothideomycetes genomes: a test case for predicting lifestyles and emergence of pathogens.</title>
        <authorList>
            <person name="Haridas S."/>
            <person name="Albert R."/>
            <person name="Binder M."/>
            <person name="Bloem J."/>
            <person name="Labutti K."/>
            <person name="Salamov A."/>
            <person name="Andreopoulos B."/>
            <person name="Baker S."/>
            <person name="Barry K."/>
            <person name="Bills G."/>
            <person name="Bluhm B."/>
            <person name="Cannon C."/>
            <person name="Castanera R."/>
            <person name="Culley D."/>
            <person name="Daum C."/>
            <person name="Ezra D."/>
            <person name="Gonzalez J."/>
            <person name="Henrissat B."/>
            <person name="Kuo A."/>
            <person name="Liang C."/>
            <person name="Lipzen A."/>
            <person name="Lutzoni F."/>
            <person name="Magnuson J."/>
            <person name="Mondo S."/>
            <person name="Nolan M."/>
            <person name="Ohm R."/>
            <person name="Pangilinan J."/>
            <person name="Park H.-J."/>
            <person name="Ramirez L."/>
            <person name="Alfaro M."/>
            <person name="Sun H."/>
            <person name="Tritt A."/>
            <person name="Yoshinaga Y."/>
            <person name="Zwiers L.-H."/>
            <person name="Turgeon B."/>
            <person name="Goodwin S."/>
            <person name="Spatafora J."/>
            <person name="Crous P."/>
            <person name="Grigoriev I."/>
        </authorList>
    </citation>
    <scope>NUCLEOTIDE SEQUENCE</scope>
    <source>
        <strain evidence="1">CBS 269.34</strain>
    </source>
</reference>
<dbReference type="AlphaFoldDB" id="A0A6A6QSS8"/>
<evidence type="ECO:0000313" key="2">
    <source>
        <dbReference type="Proteomes" id="UP000799750"/>
    </source>
</evidence>
<gene>
    <name evidence="1" type="ORF">BU16DRAFT_60608</name>
</gene>
<proteinExistence type="predicted"/>
<protein>
    <submittedName>
        <fullName evidence="1">Uncharacterized protein</fullName>
    </submittedName>
</protein>
<name>A0A6A6QSS8_9PEZI</name>
<sequence length="161" mass="17917">MQVVCCSVKHPERARFNSYWFWSLACRSQMSGSGILSKEASHGIRHRPRYQASLLASVSQSQRSLAPEGTGTSEAESGNRTQSCCPNKIAQLVRAPRYRVERCLPLCGFEGDGKCSLGYYYQQPYAHDCAEANLGIKDGHLGFHALYLIKSKGIVHKYNVT</sequence>
<dbReference type="Proteomes" id="UP000799750">
    <property type="component" value="Unassembled WGS sequence"/>
</dbReference>
<dbReference type="EMBL" id="MU004191">
    <property type="protein sequence ID" value="KAF2493957.1"/>
    <property type="molecule type" value="Genomic_DNA"/>
</dbReference>
<organism evidence="1 2">
    <name type="scientific">Lophium mytilinum</name>
    <dbReference type="NCBI Taxonomy" id="390894"/>
    <lineage>
        <taxon>Eukaryota</taxon>
        <taxon>Fungi</taxon>
        <taxon>Dikarya</taxon>
        <taxon>Ascomycota</taxon>
        <taxon>Pezizomycotina</taxon>
        <taxon>Dothideomycetes</taxon>
        <taxon>Pleosporomycetidae</taxon>
        <taxon>Mytilinidiales</taxon>
        <taxon>Mytilinidiaceae</taxon>
        <taxon>Lophium</taxon>
    </lineage>
</organism>
<evidence type="ECO:0000313" key="1">
    <source>
        <dbReference type="EMBL" id="KAF2493957.1"/>
    </source>
</evidence>
<keyword evidence="2" id="KW-1185">Reference proteome</keyword>